<organism evidence="2 3">
    <name type="scientific">Oedothorax gibbosus</name>
    <dbReference type="NCBI Taxonomy" id="931172"/>
    <lineage>
        <taxon>Eukaryota</taxon>
        <taxon>Metazoa</taxon>
        <taxon>Ecdysozoa</taxon>
        <taxon>Arthropoda</taxon>
        <taxon>Chelicerata</taxon>
        <taxon>Arachnida</taxon>
        <taxon>Araneae</taxon>
        <taxon>Araneomorphae</taxon>
        <taxon>Entelegynae</taxon>
        <taxon>Araneoidea</taxon>
        <taxon>Linyphiidae</taxon>
        <taxon>Erigoninae</taxon>
        <taxon>Oedothorax</taxon>
    </lineage>
</organism>
<protein>
    <submittedName>
        <fullName evidence="2">Uncharacterized protein</fullName>
    </submittedName>
</protein>
<keyword evidence="3" id="KW-1185">Reference proteome</keyword>
<dbReference type="AlphaFoldDB" id="A0AAV6TPI8"/>
<feature type="region of interest" description="Disordered" evidence="1">
    <location>
        <begin position="58"/>
        <end position="85"/>
    </location>
</feature>
<proteinExistence type="predicted"/>
<evidence type="ECO:0000256" key="1">
    <source>
        <dbReference type="SAM" id="MobiDB-lite"/>
    </source>
</evidence>
<feature type="compositionally biased region" description="Polar residues" evidence="1">
    <location>
        <begin position="58"/>
        <end position="84"/>
    </location>
</feature>
<name>A0AAV6TPI8_9ARAC</name>
<comment type="caution">
    <text evidence="2">The sequence shown here is derived from an EMBL/GenBank/DDBJ whole genome shotgun (WGS) entry which is preliminary data.</text>
</comment>
<dbReference type="Proteomes" id="UP000827092">
    <property type="component" value="Unassembled WGS sequence"/>
</dbReference>
<evidence type="ECO:0000313" key="2">
    <source>
        <dbReference type="EMBL" id="KAG8173507.1"/>
    </source>
</evidence>
<dbReference type="EMBL" id="JAFNEN010001687">
    <property type="protein sequence ID" value="KAG8173507.1"/>
    <property type="molecule type" value="Genomic_DNA"/>
</dbReference>
<accession>A0AAV6TPI8</accession>
<evidence type="ECO:0000313" key="3">
    <source>
        <dbReference type="Proteomes" id="UP000827092"/>
    </source>
</evidence>
<sequence>EGTHTGNTSGFQSIGDSRGVTQHMVCTFCSGDHFTMNCIGFQQSLQAHNTDVARVSARQSASNTFSTRASERTLSGGSRSSENLLKSPPVSLFYKISKEY</sequence>
<gene>
    <name evidence="2" type="ORF">JTE90_025224</name>
</gene>
<feature type="non-terminal residue" evidence="2">
    <location>
        <position position="1"/>
    </location>
</feature>
<reference evidence="2 3" key="1">
    <citation type="journal article" date="2022" name="Nat. Ecol. Evol.">
        <title>A masculinizing supergene underlies an exaggerated male reproductive morph in a spider.</title>
        <authorList>
            <person name="Hendrickx F."/>
            <person name="De Corte Z."/>
            <person name="Sonet G."/>
            <person name="Van Belleghem S.M."/>
            <person name="Kostlbacher S."/>
            <person name="Vangestel C."/>
        </authorList>
    </citation>
    <scope>NUCLEOTIDE SEQUENCE [LARGE SCALE GENOMIC DNA]</scope>
    <source>
        <strain evidence="2">W744_W776</strain>
    </source>
</reference>